<sequence length="131" mass="14404">MCSLSTTSVMGLIISINYLIDSYYDLSGDAIVTIILVRNTMSFAISYGITPWIINLGYQNCFISAAFMGLAACSAVFVVIKFGKALRARSAPSPRLNGQQGEKSKDELKGLDSYGRVKFQLQEEEEVLMEV</sequence>
<keyword evidence="1" id="KW-1133">Transmembrane helix</keyword>
<proteinExistence type="predicted"/>
<keyword evidence="1" id="KW-0472">Membrane</keyword>
<feature type="transmembrane region" description="Helical" evidence="1">
    <location>
        <begin position="31"/>
        <end position="50"/>
    </location>
</feature>
<dbReference type="AlphaFoldDB" id="A0A8H4TB81"/>
<reference evidence="2" key="2">
    <citation type="submission" date="2020-05" db="EMBL/GenBank/DDBJ databases">
        <authorList>
            <person name="Kim H.-S."/>
            <person name="Proctor R.H."/>
            <person name="Brown D.W."/>
        </authorList>
    </citation>
    <scope>NUCLEOTIDE SEQUENCE</scope>
    <source>
        <strain evidence="2">NRRL 20472</strain>
    </source>
</reference>
<dbReference type="Proteomes" id="UP000622797">
    <property type="component" value="Unassembled WGS sequence"/>
</dbReference>
<dbReference type="EMBL" id="JABEXW010000801">
    <property type="protein sequence ID" value="KAF4954714.1"/>
    <property type="molecule type" value="Genomic_DNA"/>
</dbReference>
<feature type="transmembrane region" description="Helical" evidence="1">
    <location>
        <begin position="62"/>
        <end position="80"/>
    </location>
</feature>
<reference evidence="2" key="1">
    <citation type="journal article" date="2020" name="BMC Genomics">
        <title>Correction to: Identification and distribution of gene clusters required for synthesis of sphingolipid metabolism inhibitors in diverse species of the filamentous fungus Fusarium.</title>
        <authorList>
            <person name="Kim H.S."/>
            <person name="Lohmar J.M."/>
            <person name="Busman M."/>
            <person name="Brown D.W."/>
            <person name="Naumann T.A."/>
            <person name="Divon H.H."/>
            <person name="Lysoe E."/>
            <person name="Uhlig S."/>
            <person name="Proctor R.H."/>
        </authorList>
    </citation>
    <scope>NUCLEOTIDE SEQUENCE</scope>
    <source>
        <strain evidence="2">NRRL 20472</strain>
    </source>
</reference>
<dbReference type="OrthoDB" id="5215911at2759"/>
<organism evidence="2 3">
    <name type="scientific">Fusarium sarcochroum</name>
    <dbReference type="NCBI Taxonomy" id="1208366"/>
    <lineage>
        <taxon>Eukaryota</taxon>
        <taxon>Fungi</taxon>
        <taxon>Dikarya</taxon>
        <taxon>Ascomycota</taxon>
        <taxon>Pezizomycotina</taxon>
        <taxon>Sordariomycetes</taxon>
        <taxon>Hypocreomycetidae</taxon>
        <taxon>Hypocreales</taxon>
        <taxon>Nectriaceae</taxon>
        <taxon>Fusarium</taxon>
        <taxon>Fusarium lateritium species complex</taxon>
    </lineage>
</organism>
<accession>A0A8H4TB81</accession>
<keyword evidence="1" id="KW-0812">Transmembrane</keyword>
<name>A0A8H4TB81_9HYPO</name>
<comment type="caution">
    <text evidence="2">The sequence shown here is derived from an EMBL/GenBank/DDBJ whole genome shotgun (WGS) entry which is preliminary data.</text>
</comment>
<evidence type="ECO:0000313" key="2">
    <source>
        <dbReference type="EMBL" id="KAF4954714.1"/>
    </source>
</evidence>
<keyword evidence="3" id="KW-1185">Reference proteome</keyword>
<evidence type="ECO:0000256" key="1">
    <source>
        <dbReference type="SAM" id="Phobius"/>
    </source>
</evidence>
<evidence type="ECO:0000313" key="3">
    <source>
        <dbReference type="Proteomes" id="UP000622797"/>
    </source>
</evidence>
<gene>
    <name evidence="2" type="ORF">FSARC_12025</name>
</gene>
<protein>
    <submittedName>
        <fullName evidence="2">Uncharacterized protein</fullName>
    </submittedName>
</protein>